<evidence type="ECO:0000313" key="7">
    <source>
        <dbReference type="EMBL" id="CAB5055378.1"/>
    </source>
</evidence>
<dbReference type="EMBL" id="CAFBQK010000152">
    <property type="protein sequence ID" value="CAB5055378.1"/>
    <property type="molecule type" value="Genomic_DNA"/>
</dbReference>
<evidence type="ECO:0000313" key="3">
    <source>
        <dbReference type="EMBL" id="CAB4776400.1"/>
    </source>
</evidence>
<evidence type="ECO:0000313" key="6">
    <source>
        <dbReference type="EMBL" id="CAB4979242.1"/>
    </source>
</evidence>
<organism evidence="1">
    <name type="scientific">freshwater metagenome</name>
    <dbReference type="NCBI Taxonomy" id="449393"/>
    <lineage>
        <taxon>unclassified sequences</taxon>
        <taxon>metagenomes</taxon>
        <taxon>ecological metagenomes</taxon>
    </lineage>
</organism>
<dbReference type="EMBL" id="CAEZZR010000074">
    <property type="protein sequence ID" value="CAB4776400.1"/>
    <property type="molecule type" value="Genomic_DNA"/>
</dbReference>
<proteinExistence type="predicted"/>
<protein>
    <submittedName>
        <fullName evidence="1">Unannotated protein</fullName>
    </submittedName>
</protein>
<gene>
    <name evidence="1" type="ORF">UFOPK2254_00738</name>
    <name evidence="2" type="ORF">UFOPK2646_00662</name>
    <name evidence="3" type="ORF">UFOPK2907_00860</name>
    <name evidence="4" type="ORF">UFOPK3197_01149</name>
    <name evidence="5" type="ORF">UFOPK3241_00788</name>
    <name evidence="6" type="ORF">UFOPK3937_00636</name>
    <name evidence="7" type="ORF">UFOPK4265_01068</name>
    <name evidence="8" type="ORF">UFOPK4401_00792</name>
</gene>
<dbReference type="EMBL" id="CAFBOJ010000056">
    <property type="protein sequence ID" value="CAB4979242.1"/>
    <property type="molecule type" value="Genomic_DNA"/>
</dbReference>
<evidence type="ECO:0000313" key="4">
    <source>
        <dbReference type="EMBL" id="CAB4833126.1"/>
    </source>
</evidence>
<evidence type="ECO:0000313" key="5">
    <source>
        <dbReference type="EMBL" id="CAB4843109.1"/>
    </source>
</evidence>
<dbReference type="EMBL" id="CAFAZX010000038">
    <property type="protein sequence ID" value="CAB4843109.1"/>
    <property type="molecule type" value="Genomic_DNA"/>
</dbReference>
<evidence type="ECO:0000313" key="8">
    <source>
        <dbReference type="EMBL" id="CAB5075530.1"/>
    </source>
</evidence>
<dbReference type="AlphaFoldDB" id="A0A6J6LGK2"/>
<accession>A0A6J6LGK2</accession>
<dbReference type="EMBL" id="CAFBRB010000077">
    <property type="protein sequence ID" value="CAB5075530.1"/>
    <property type="molecule type" value="Genomic_DNA"/>
</dbReference>
<dbReference type="EMBL" id="CAFABI010000166">
    <property type="protein sequence ID" value="CAB4833126.1"/>
    <property type="molecule type" value="Genomic_DNA"/>
</dbReference>
<dbReference type="PROSITE" id="PS51257">
    <property type="entry name" value="PROKAR_LIPOPROTEIN"/>
    <property type="match status" value="1"/>
</dbReference>
<evidence type="ECO:0000313" key="1">
    <source>
        <dbReference type="EMBL" id="CAB4660826.1"/>
    </source>
</evidence>
<dbReference type="EMBL" id="CAEZWO010000062">
    <property type="protein sequence ID" value="CAB4660826.1"/>
    <property type="molecule type" value="Genomic_DNA"/>
</dbReference>
<evidence type="ECO:0000313" key="2">
    <source>
        <dbReference type="EMBL" id="CAB4704963.1"/>
    </source>
</evidence>
<reference evidence="1" key="1">
    <citation type="submission" date="2020-05" db="EMBL/GenBank/DDBJ databases">
        <authorList>
            <person name="Chiriac C."/>
            <person name="Salcher M."/>
            <person name="Ghai R."/>
            <person name="Kavagutti S V."/>
        </authorList>
    </citation>
    <scope>NUCLEOTIDE SEQUENCE</scope>
</reference>
<name>A0A6J6LGK2_9ZZZZ</name>
<dbReference type="EMBL" id="CAEZYB010000061">
    <property type="protein sequence ID" value="CAB4704963.1"/>
    <property type="molecule type" value="Genomic_DNA"/>
</dbReference>
<sequence>MPLLKRLVVLTCAVLLISSCAAPTQKYGASKEQGVFFTVPVSWHEISGKELNRQESLSTAVGAAEKLALVKWQEAFSASPKLGAKDVFSFSSHESPIAFARVRLLFPDEVNAVSYNSLRNVIVPLTDWVNFPTKTTPVFDILDDYEVIEKGARGVRTIYSFTEQGKSQTVDQTAMVSEDRQTIYVFVVRCSSACYKKRTSEITKVADSFTVRGTR</sequence>